<keyword evidence="6" id="KW-1185">Reference proteome</keyword>
<dbReference type="NCBIfam" id="TIGR00621">
    <property type="entry name" value="ssb"/>
    <property type="match status" value="1"/>
</dbReference>
<dbReference type="GO" id="GO:0006260">
    <property type="term" value="P:DNA replication"/>
    <property type="evidence" value="ECO:0007669"/>
    <property type="project" value="UniProtKB-UniRule"/>
</dbReference>
<organism evidence="5 6">
    <name type="scientific">Fluviicoccus keumensis</name>
    <dbReference type="NCBI Taxonomy" id="1435465"/>
    <lineage>
        <taxon>Bacteria</taxon>
        <taxon>Pseudomonadati</taxon>
        <taxon>Pseudomonadota</taxon>
        <taxon>Gammaproteobacteria</taxon>
        <taxon>Moraxellales</taxon>
        <taxon>Moraxellaceae</taxon>
        <taxon>Fluviicoccus</taxon>
    </lineage>
</organism>
<keyword evidence="2" id="KW-0234">DNA repair</keyword>
<sequence>MRGINKVILVGNVGRDPEVRSFAGGGGTLTTVSLATSEQWKDKNTGQMTEQTEWHRVVFYGRLAEIAAEYVRKGSKIYVEGSLHTRKWQDKNTGQDRYSTEIKAQSMQLLDGRSGGGGQSSAPEGDYGYQQDDYQQSSRSSRPAPANNRPAPAAASNSDFDDDLPF</sequence>
<dbReference type="SUPFAM" id="SSF50249">
    <property type="entry name" value="Nucleic acid-binding proteins"/>
    <property type="match status" value="1"/>
</dbReference>
<dbReference type="PROSITE" id="PS50935">
    <property type="entry name" value="SSB"/>
    <property type="match status" value="1"/>
</dbReference>
<evidence type="ECO:0000256" key="3">
    <source>
        <dbReference type="PIRNR" id="PIRNR002070"/>
    </source>
</evidence>
<dbReference type="OrthoDB" id="9809878at2"/>
<comment type="caution">
    <text evidence="5">The sequence shown here is derived from an EMBL/GenBank/DDBJ whole genome shotgun (WGS) entry which is preliminary data.</text>
</comment>
<proteinExistence type="inferred from homology"/>
<feature type="compositionally biased region" description="Low complexity" evidence="4">
    <location>
        <begin position="125"/>
        <end position="158"/>
    </location>
</feature>
<dbReference type="PIRSF" id="PIRSF002070">
    <property type="entry name" value="SSB"/>
    <property type="match status" value="1"/>
</dbReference>
<dbReference type="AlphaFoldDB" id="A0A4Q7YJY0"/>
<gene>
    <name evidence="5" type="ORF">EV700_3154</name>
</gene>
<keyword evidence="2" id="KW-0233">DNA recombination</keyword>
<dbReference type="EMBL" id="SHKX01000016">
    <property type="protein sequence ID" value="RZU36941.1"/>
    <property type="molecule type" value="Genomic_DNA"/>
</dbReference>
<accession>A0A4Q7YJY0</accession>
<reference evidence="5 6" key="1">
    <citation type="submission" date="2019-02" db="EMBL/GenBank/DDBJ databases">
        <title>Genomic Encyclopedia of Type Strains, Phase IV (KMG-IV): sequencing the most valuable type-strain genomes for metagenomic binning, comparative biology and taxonomic classification.</title>
        <authorList>
            <person name="Goeker M."/>
        </authorList>
    </citation>
    <scope>NUCLEOTIDE SEQUENCE [LARGE SCALE GENOMIC DNA]</scope>
    <source>
        <strain evidence="5 6">DSM 105135</strain>
    </source>
</reference>
<feature type="short sequence motif" description="Important for interaction with partner proteins" evidence="2">
    <location>
        <begin position="161"/>
        <end position="166"/>
    </location>
</feature>
<dbReference type="PANTHER" id="PTHR10302:SF27">
    <property type="entry name" value="SINGLE-STRANDED DNA-BINDING PROTEIN"/>
    <property type="match status" value="1"/>
</dbReference>
<dbReference type="GO" id="GO:0009295">
    <property type="term" value="C:nucleoid"/>
    <property type="evidence" value="ECO:0007669"/>
    <property type="project" value="TreeGrafter"/>
</dbReference>
<feature type="region of interest" description="Disordered" evidence="4">
    <location>
        <begin position="106"/>
        <end position="166"/>
    </location>
</feature>
<evidence type="ECO:0000313" key="6">
    <source>
        <dbReference type="Proteomes" id="UP000292423"/>
    </source>
</evidence>
<comment type="caution">
    <text evidence="2">Lacks conserved residue(s) required for the propagation of feature annotation.</text>
</comment>
<keyword evidence="2" id="KW-0227">DNA damage</keyword>
<evidence type="ECO:0000256" key="4">
    <source>
        <dbReference type="SAM" id="MobiDB-lite"/>
    </source>
</evidence>
<dbReference type="CDD" id="cd04496">
    <property type="entry name" value="SSB_OBF"/>
    <property type="match status" value="1"/>
</dbReference>
<dbReference type="GO" id="GO:0003697">
    <property type="term" value="F:single-stranded DNA binding"/>
    <property type="evidence" value="ECO:0007669"/>
    <property type="project" value="UniProtKB-UniRule"/>
</dbReference>
<dbReference type="PANTHER" id="PTHR10302">
    <property type="entry name" value="SINGLE-STRANDED DNA-BINDING PROTEIN"/>
    <property type="match status" value="1"/>
</dbReference>
<dbReference type="GO" id="GO:0006310">
    <property type="term" value="P:DNA recombination"/>
    <property type="evidence" value="ECO:0007669"/>
    <property type="project" value="UniProtKB-UniRule"/>
</dbReference>
<dbReference type="InterPro" id="IPR000424">
    <property type="entry name" value="Primosome_PriB/ssb"/>
</dbReference>
<name>A0A4Q7YJY0_9GAMM</name>
<keyword evidence="2" id="KW-0235">DNA replication</keyword>
<dbReference type="Pfam" id="PF00436">
    <property type="entry name" value="SSB"/>
    <property type="match status" value="1"/>
</dbReference>
<protein>
    <recommendedName>
        <fullName evidence="2 3">Single-stranded DNA-binding protein</fullName>
        <shortName evidence="2">SSB</shortName>
    </recommendedName>
</protein>
<evidence type="ECO:0000256" key="1">
    <source>
        <dbReference type="ARBA" id="ARBA00023125"/>
    </source>
</evidence>
<dbReference type="HAMAP" id="MF_00984">
    <property type="entry name" value="SSB"/>
    <property type="match status" value="1"/>
</dbReference>
<evidence type="ECO:0000256" key="2">
    <source>
        <dbReference type="HAMAP-Rule" id="MF_00984"/>
    </source>
</evidence>
<dbReference type="InterPro" id="IPR012340">
    <property type="entry name" value="NA-bd_OB-fold"/>
</dbReference>
<dbReference type="InterPro" id="IPR011344">
    <property type="entry name" value="ssDNA-bd"/>
</dbReference>
<comment type="function">
    <text evidence="2">Plays an important role in DNA replication, recombination and repair. Binds to ssDNA and to an array of partner proteins to recruit them to their sites of action during DNA metabolism.</text>
</comment>
<comment type="subunit">
    <text evidence="2">Homotetramer.</text>
</comment>
<dbReference type="Proteomes" id="UP000292423">
    <property type="component" value="Unassembled WGS sequence"/>
</dbReference>
<dbReference type="RefSeq" id="WP_130415564.1">
    <property type="nucleotide sequence ID" value="NZ_SHKX01000016.1"/>
</dbReference>
<dbReference type="Gene3D" id="2.40.50.140">
    <property type="entry name" value="Nucleic acid-binding proteins"/>
    <property type="match status" value="1"/>
</dbReference>
<evidence type="ECO:0000313" key="5">
    <source>
        <dbReference type="EMBL" id="RZU36941.1"/>
    </source>
</evidence>
<dbReference type="GO" id="GO:0006281">
    <property type="term" value="P:DNA repair"/>
    <property type="evidence" value="ECO:0007669"/>
    <property type="project" value="UniProtKB-UniRule"/>
</dbReference>
<keyword evidence="1 2" id="KW-0238">DNA-binding</keyword>